<dbReference type="Proteomes" id="UP000199312">
    <property type="component" value="Unassembled WGS sequence"/>
</dbReference>
<gene>
    <name evidence="1" type="ORF">SAMN04488006_0799</name>
</gene>
<organism evidence="1 2">
    <name type="scientific">Lutibacter maritimus</name>
    <dbReference type="NCBI Taxonomy" id="593133"/>
    <lineage>
        <taxon>Bacteria</taxon>
        <taxon>Pseudomonadati</taxon>
        <taxon>Bacteroidota</taxon>
        <taxon>Flavobacteriia</taxon>
        <taxon>Flavobacteriales</taxon>
        <taxon>Flavobacteriaceae</taxon>
        <taxon>Lutibacter</taxon>
    </lineage>
</organism>
<dbReference type="STRING" id="593133.SAMN04488006_0799"/>
<sequence length="160" mass="18216">MKKIITFVLLVSIVFSCGTPKTVIQSKKVIKGYWTLSEITYSEMGTFDVTLLNDASKECFIGSTWQFIPNNNSGIYTINDAHCVPTGDRNFIFTIQEVDANTGLYDFLLKPTNVKGKSENDLGFRLQLTQLSETTMRWEQTISVEGKPFKIYMNFNKINE</sequence>
<name>A0A1I6P1C7_9FLAO</name>
<proteinExistence type="predicted"/>
<accession>A0A1I6P1C7</accession>
<dbReference type="OrthoDB" id="1121756at2"/>
<evidence type="ECO:0000313" key="1">
    <source>
        <dbReference type="EMBL" id="SFS33945.1"/>
    </source>
</evidence>
<keyword evidence="2" id="KW-1185">Reference proteome</keyword>
<evidence type="ECO:0000313" key="2">
    <source>
        <dbReference type="Proteomes" id="UP000199312"/>
    </source>
</evidence>
<protein>
    <submittedName>
        <fullName evidence="1">Lipocalin-like domain-containing protein</fullName>
    </submittedName>
</protein>
<dbReference type="RefSeq" id="WP_090223246.1">
    <property type="nucleotide sequence ID" value="NZ_FOZP01000001.1"/>
</dbReference>
<dbReference type="PROSITE" id="PS51257">
    <property type="entry name" value="PROKAR_LIPOPROTEIN"/>
    <property type="match status" value="1"/>
</dbReference>
<dbReference type="EMBL" id="FOZP01000001">
    <property type="protein sequence ID" value="SFS33945.1"/>
    <property type="molecule type" value="Genomic_DNA"/>
</dbReference>
<dbReference type="AlphaFoldDB" id="A0A1I6P1C7"/>
<reference evidence="2" key="1">
    <citation type="submission" date="2016-10" db="EMBL/GenBank/DDBJ databases">
        <authorList>
            <person name="Varghese N."/>
            <person name="Submissions S."/>
        </authorList>
    </citation>
    <scope>NUCLEOTIDE SEQUENCE [LARGE SCALE GENOMIC DNA]</scope>
    <source>
        <strain evidence="2">DSM 24450</strain>
    </source>
</reference>